<dbReference type="InterPro" id="IPR000073">
    <property type="entry name" value="AB_hydrolase_1"/>
</dbReference>
<dbReference type="Pfam" id="PF12697">
    <property type="entry name" value="Abhydrolase_6"/>
    <property type="match status" value="1"/>
</dbReference>
<reference evidence="2" key="1">
    <citation type="journal article" date="2016" name="Sci. Rep.">
        <title>Triclosan Resistome from Metagenome Reveals Diverse Enoyl Acyl Carrier Protein Reductases and Selective Enrichment of Triclosan Resistance Genes.</title>
        <authorList>
            <person name="Khan R."/>
            <person name="Kong H.G."/>
            <person name="Jung Y.H."/>
            <person name="Choi J."/>
            <person name="Baek K.Y."/>
            <person name="Hwang E.C."/>
            <person name="Lee S.W."/>
        </authorList>
    </citation>
    <scope>NUCLEOTIDE SEQUENCE</scope>
</reference>
<sequence length="260" mass="29798">METIEHVIKQPEKRAHKTPLLFQHGAWHGAWCWDLWMDYFASLGYEVHAISLPGHGKSSQNKHINLYTLQNYVDVLAGEIEKVSPKPVVIGHSLGGAILQRYLETHQLPGAVLLTTLPSRGMFPMMVRFMRRHPLYTLIQLMVLDLSFKTPKLTHEAFLNPETEIDVHMFQKRLVRESMGVQRLWFPLAKVNAEKTQVLVVGAENDSIFTVAEQEATAKKYNGKCVIIKNQAHNLMMESAWRETADIINDWLSNDLNLPY</sequence>
<dbReference type="GO" id="GO:0052689">
    <property type="term" value="F:carboxylic ester hydrolase activity"/>
    <property type="evidence" value="ECO:0007669"/>
    <property type="project" value="TreeGrafter"/>
</dbReference>
<feature type="domain" description="AB hydrolase-1" evidence="1">
    <location>
        <begin position="24"/>
        <end position="246"/>
    </location>
</feature>
<name>A0A1C9U4H1_9BACT</name>
<dbReference type="PRINTS" id="PR00111">
    <property type="entry name" value="ABHYDROLASE"/>
</dbReference>
<dbReference type="InterPro" id="IPR029058">
    <property type="entry name" value="AB_hydrolase_fold"/>
</dbReference>
<proteinExistence type="predicted"/>
<dbReference type="PANTHER" id="PTHR42886">
    <property type="entry name" value="RE40534P-RELATED"/>
    <property type="match status" value="1"/>
</dbReference>
<dbReference type="AlphaFoldDB" id="A0A1C9U4H1"/>
<dbReference type="GO" id="GO:0006654">
    <property type="term" value="P:phosphatidic acid biosynthetic process"/>
    <property type="evidence" value="ECO:0007669"/>
    <property type="project" value="TreeGrafter"/>
</dbReference>
<dbReference type="Gene3D" id="3.40.50.1820">
    <property type="entry name" value="alpha/beta hydrolase"/>
    <property type="match status" value="1"/>
</dbReference>
<keyword evidence="2" id="KW-0378">Hydrolase</keyword>
<dbReference type="EMBL" id="KT982357">
    <property type="protein sequence ID" value="AOR51035.1"/>
    <property type="molecule type" value="Genomic_DNA"/>
</dbReference>
<dbReference type="GO" id="GO:0055088">
    <property type="term" value="P:lipid homeostasis"/>
    <property type="evidence" value="ECO:0007669"/>
    <property type="project" value="TreeGrafter"/>
</dbReference>
<accession>A0A1C9U4H1</accession>
<protein>
    <submittedName>
        <fullName evidence="2">Alpha/beta hydrolase</fullName>
    </submittedName>
</protein>
<dbReference type="PANTHER" id="PTHR42886:SF42">
    <property type="entry name" value="ALPHA_BETA-HYDROLASES SUPERFAMILY PROTEIN"/>
    <property type="match status" value="1"/>
</dbReference>
<evidence type="ECO:0000313" key="2">
    <source>
        <dbReference type="EMBL" id="AOR51035.1"/>
    </source>
</evidence>
<dbReference type="GO" id="GO:0042171">
    <property type="term" value="F:lysophosphatidic acid acyltransferase activity"/>
    <property type="evidence" value="ECO:0007669"/>
    <property type="project" value="TreeGrafter"/>
</dbReference>
<organism evidence="2">
    <name type="scientific">uncultured bacterium pAX1</name>
    <dbReference type="NCBI Taxonomy" id="1781156"/>
    <lineage>
        <taxon>Bacteria</taxon>
        <taxon>environmental samples</taxon>
    </lineage>
</organism>
<dbReference type="SUPFAM" id="SSF53474">
    <property type="entry name" value="alpha/beta-Hydrolases"/>
    <property type="match status" value="1"/>
</dbReference>
<evidence type="ECO:0000259" key="1">
    <source>
        <dbReference type="Pfam" id="PF12697"/>
    </source>
</evidence>